<evidence type="ECO:0000313" key="2">
    <source>
        <dbReference type="Proteomes" id="UP000253908"/>
    </source>
</evidence>
<reference evidence="2" key="1">
    <citation type="submission" date="2017-11" db="EMBL/GenBank/DDBJ databases">
        <authorList>
            <person name="Zhu W."/>
        </authorList>
    </citation>
    <scope>NUCLEOTIDE SEQUENCE [LARGE SCALE GENOMIC DNA]</scope>
    <source>
        <strain evidence="2">160</strain>
    </source>
</reference>
<gene>
    <name evidence="1" type="ORF">CUC15_02325</name>
</gene>
<dbReference type="KEGG" id="ocn:CUC15_02325"/>
<organism evidence="1 2">
    <name type="scientific">Oceanobacillus zhaokaii</name>
    <dbReference type="NCBI Taxonomy" id="2052660"/>
    <lineage>
        <taxon>Bacteria</taxon>
        <taxon>Bacillati</taxon>
        <taxon>Bacillota</taxon>
        <taxon>Bacilli</taxon>
        <taxon>Bacillales</taxon>
        <taxon>Bacillaceae</taxon>
        <taxon>Oceanobacillus</taxon>
    </lineage>
</organism>
<dbReference type="AlphaFoldDB" id="A0A345PD03"/>
<dbReference type="OrthoDB" id="2876446at2"/>
<dbReference type="EMBL" id="CP024848">
    <property type="protein sequence ID" value="AXI07883.1"/>
    <property type="molecule type" value="Genomic_DNA"/>
</dbReference>
<proteinExistence type="predicted"/>
<accession>A0A345PD03</accession>
<sequence length="98" mass="11823">MTIAAYCGDFEFTVLEFVFTITKDVEKKIKKRKLFYEEQITRYVKKKVDQFFLGFKMHEHILTVYKNEAYNTIMFRLQHILKEKNIFRVIETAIGSDL</sequence>
<protein>
    <submittedName>
        <fullName evidence="1">Uncharacterized protein</fullName>
    </submittedName>
</protein>
<keyword evidence="2" id="KW-1185">Reference proteome</keyword>
<evidence type="ECO:0000313" key="1">
    <source>
        <dbReference type="EMBL" id="AXI07883.1"/>
    </source>
</evidence>
<dbReference type="Proteomes" id="UP000253908">
    <property type="component" value="Chromosome"/>
</dbReference>
<name>A0A345PD03_9BACI</name>